<reference evidence="3" key="1">
    <citation type="journal article" date="2007" name="J. Bacteriol.">
        <title>Comparative genome analysis of four magnetotactic bacteria reveals a complex set of group-specific genes implicated in magnetosome biomineralization and function.</title>
        <authorList>
            <person name="Richter M."/>
            <person name="Kube M."/>
            <person name="Bazylinski D.A."/>
            <person name="Lombardot T."/>
            <person name="Gloeckner F.O."/>
            <person name="Reinhardt R."/>
            <person name="Schueler D."/>
        </authorList>
    </citation>
    <scope>NUCLEOTIDE SEQUENCE</scope>
    <source>
        <strain evidence="3">MSR-1</strain>
    </source>
</reference>
<dbReference type="InterPro" id="IPR024498">
    <property type="entry name" value="DUF2786"/>
</dbReference>
<dbReference type="Pfam" id="PF10979">
    <property type="entry name" value="DUF2786"/>
    <property type="match status" value="1"/>
</dbReference>
<accession>A4TUU5</accession>
<evidence type="ECO:0000256" key="1">
    <source>
        <dbReference type="SAM" id="Coils"/>
    </source>
</evidence>
<dbReference type="EMBL" id="CU459003">
    <property type="protein sequence ID" value="CAM74402.1"/>
    <property type="molecule type" value="Genomic_DNA"/>
</dbReference>
<organism evidence="3">
    <name type="scientific">Magnetospirillum gryphiswaldense</name>
    <dbReference type="NCBI Taxonomy" id="55518"/>
    <lineage>
        <taxon>Bacteria</taxon>
        <taxon>Pseudomonadati</taxon>
        <taxon>Pseudomonadota</taxon>
        <taxon>Alphaproteobacteria</taxon>
        <taxon>Rhodospirillales</taxon>
        <taxon>Rhodospirillaceae</taxon>
        <taxon>Magnetospirillum</taxon>
    </lineage>
</organism>
<dbReference type="RefSeq" id="WP_106002821.1">
    <property type="nucleotide sequence ID" value="NZ_CP027527.1"/>
</dbReference>
<feature type="coiled-coil region" evidence="1">
    <location>
        <begin position="52"/>
        <end position="164"/>
    </location>
</feature>
<protein>
    <submittedName>
        <fullName evidence="3">Membrane protein related to metalloendopeptidase</fullName>
    </submittedName>
</protein>
<evidence type="ECO:0000313" key="3">
    <source>
        <dbReference type="EMBL" id="CAM74402.1"/>
    </source>
</evidence>
<keyword evidence="1" id="KW-0175">Coiled coil</keyword>
<dbReference type="AlphaFoldDB" id="A4TUU5"/>
<sequence length="213" mass="23165">MDAQKLAKVLAMAASDNETEALHALRTARRLLDSHGTDFVGLAERLAGGGASEALEDAVFDLRNEVRHLRSENERLRQGRPAQAGVTVPASFQDAARDAAELIRLRAELDTLRAEMLRLQAHEVTVQEQFRHALAEAGALGVRLSEAESRRMRLEAENRRLSHANHALKLDLAEAQALAPTAKAVVVANLPAERNKGKKAAVSAKGRGQYALF</sequence>
<proteinExistence type="predicted"/>
<evidence type="ECO:0000259" key="2">
    <source>
        <dbReference type="Pfam" id="PF10979"/>
    </source>
</evidence>
<feature type="domain" description="DUF2786" evidence="2">
    <location>
        <begin position="4"/>
        <end position="36"/>
    </location>
</feature>
<gene>
    <name evidence="3" type="ORF">MGR_2867</name>
</gene>
<name>A4TUU5_9PROT</name>